<accession>A0A2A3Z4S8</accession>
<reference evidence="7 17" key="2">
    <citation type="submission" date="2017-03" db="EMBL/GenBank/DDBJ databases">
        <authorList>
            <person name="Afonso C.L."/>
            <person name="Miller P.J."/>
            <person name="Scott M.A."/>
            <person name="Spackman E."/>
            <person name="Goraichik I."/>
            <person name="Dimitrov K.M."/>
            <person name="Suarez D.L."/>
            <person name="Swayne D.E."/>
        </authorList>
    </citation>
    <scope>NUCLEOTIDE SEQUENCE [LARGE SCALE GENOMIC DNA]</scope>
    <source>
        <strain evidence="9">8</strain>
        <strain evidence="17">8(6)</strain>
        <strain evidence="8">ATCC 9175</strain>
        <strain evidence="7">CNRZ 920</strain>
    </source>
</reference>
<dbReference type="Proteomes" id="UP000234525">
    <property type="component" value="Unassembled WGS sequence"/>
</dbReference>
<dbReference type="RefSeq" id="WP_009881628.1">
    <property type="nucleotide sequence ID" value="NZ_AAGP01000002.1"/>
</dbReference>
<evidence type="ECO:0000313" key="8">
    <source>
        <dbReference type="EMBL" id="SMX87257.1"/>
    </source>
</evidence>
<reference evidence="1 19" key="6">
    <citation type="submission" date="2019-01" db="EMBL/GenBank/DDBJ databases">
        <title>Comparative genomic analysis of Brevibacterium aurantiacum sheds light on its evolution and its adaptation to smear-ripened cheeses.</title>
        <authorList>
            <person name="Moineau S."/>
        </authorList>
    </citation>
    <scope>NUCLEOTIDE SEQUENCE [LARGE SCALE GENOMIC DNA]</scope>
    <source>
        <strain evidence="1 19">SMQ-1417</strain>
    </source>
</reference>
<evidence type="ECO:0000313" key="9">
    <source>
        <dbReference type="EMBL" id="SMX92193.1"/>
    </source>
</evidence>
<evidence type="ECO:0000313" key="3">
    <source>
        <dbReference type="EMBL" id="PCC42168.1"/>
    </source>
</evidence>
<dbReference type="Proteomes" id="UP000234300">
    <property type="component" value="Unassembled WGS sequence"/>
</dbReference>
<evidence type="ECO:0000313" key="20">
    <source>
        <dbReference type="Proteomes" id="UP000297736"/>
    </source>
</evidence>
<dbReference type="Proteomes" id="UP000297736">
    <property type="component" value="Unassembled WGS sequence"/>
</dbReference>
<gene>
    <name evidence="8" type="ORF">BAUR9175_02475</name>
    <name evidence="7" type="ORF">BAUR920_00415</name>
    <name evidence="9" type="ORF">BAURA86_02180</name>
    <name evidence="6" type="ORF">CIK59_11155</name>
    <name evidence="5" type="ORF">CIK62_07505</name>
    <name evidence="4" type="ORF">CIK64_10890</name>
    <name evidence="3" type="ORF">CIK65_13405</name>
    <name evidence="2" type="ORF">CIK79_11670</name>
    <name evidence="1" type="ORF">CXR23_03940</name>
    <name evidence="10" type="ORF">EB834_15205</name>
</gene>
<dbReference type="EMBL" id="FXZG01000002">
    <property type="protein sequence ID" value="SMX68102.1"/>
    <property type="molecule type" value="Genomic_DNA"/>
</dbReference>
<dbReference type="AlphaFoldDB" id="A0A2A3Z4S8"/>
<dbReference type="EMBL" id="NRHA01000013">
    <property type="protein sequence ID" value="PCC53277.1"/>
    <property type="molecule type" value="Genomic_DNA"/>
</dbReference>
<evidence type="ECO:0000313" key="16">
    <source>
        <dbReference type="Proteomes" id="UP000234289"/>
    </source>
</evidence>
<dbReference type="EMBL" id="FXZB01000016">
    <property type="protein sequence ID" value="SMX87257.1"/>
    <property type="molecule type" value="Genomic_DNA"/>
</dbReference>
<evidence type="ECO:0000313" key="19">
    <source>
        <dbReference type="Proteomes" id="UP000283000"/>
    </source>
</evidence>
<dbReference type="EMBL" id="NRGQ01000021">
    <property type="protein sequence ID" value="PCC42168.1"/>
    <property type="molecule type" value="Genomic_DNA"/>
</dbReference>
<evidence type="ECO:0000313" key="6">
    <source>
        <dbReference type="EMBL" id="PCC53277.1"/>
    </source>
</evidence>
<accession>A0A2H1HYZ1</accession>
<dbReference type="EMBL" id="NRGX01000001">
    <property type="protein sequence ID" value="PCC18891.1"/>
    <property type="molecule type" value="Genomic_DNA"/>
</dbReference>
<dbReference type="EMBL" id="CP025330">
    <property type="protein sequence ID" value="AZT92393.1"/>
    <property type="molecule type" value="Genomic_DNA"/>
</dbReference>
<dbReference type="EMBL" id="NRGO01000007">
    <property type="protein sequence ID" value="PCC50744.1"/>
    <property type="molecule type" value="Genomic_DNA"/>
</dbReference>
<proteinExistence type="predicted"/>
<reference evidence="1 19" key="4">
    <citation type="submission" date="2017-12" db="EMBL/GenBank/DDBJ databases">
        <authorList>
            <person name="Levesque S."/>
        </authorList>
    </citation>
    <scope>NUCLEOTIDE SEQUENCE [LARGE SCALE GENOMIC DNA]</scope>
    <source>
        <strain evidence="1 19">SMQ-1417</strain>
    </source>
</reference>
<name>A0A2A3Z4S8_BREAU</name>
<evidence type="ECO:0000313" key="17">
    <source>
        <dbReference type="Proteomes" id="UP000234300"/>
    </source>
</evidence>
<dbReference type="Proteomes" id="UP000218377">
    <property type="component" value="Unassembled WGS sequence"/>
</dbReference>
<dbReference type="EMBL" id="RHFF01000016">
    <property type="protein sequence ID" value="TGD37415.1"/>
    <property type="molecule type" value="Genomic_DNA"/>
</dbReference>
<evidence type="ECO:0000313" key="11">
    <source>
        <dbReference type="Proteomes" id="UP000217564"/>
    </source>
</evidence>
<evidence type="ECO:0000313" key="14">
    <source>
        <dbReference type="Proteomes" id="UP000218377"/>
    </source>
</evidence>
<evidence type="ECO:0000313" key="13">
    <source>
        <dbReference type="Proteomes" id="UP000217881"/>
    </source>
</evidence>
<dbReference type="Proteomes" id="UP000234289">
    <property type="component" value="Unassembled WGS sequence"/>
</dbReference>
<evidence type="ECO:0000313" key="7">
    <source>
        <dbReference type="EMBL" id="SMX68102.1"/>
    </source>
</evidence>
<dbReference type="Proteomes" id="UP000217881">
    <property type="component" value="Unassembled WGS sequence"/>
</dbReference>
<evidence type="ECO:0000313" key="10">
    <source>
        <dbReference type="EMBL" id="TGD37415.1"/>
    </source>
</evidence>
<reference evidence="10 20" key="5">
    <citation type="submission" date="2018-10" db="EMBL/GenBank/DDBJ databases">
        <title>Brevibacterium genomes from Austrain hard cheese rinds.</title>
        <authorList>
            <person name="Anast J.M."/>
            <person name="Dzieciol M."/>
            <person name="Schultz D.L."/>
            <person name="Mann E."/>
            <person name="Wagner M."/>
            <person name="Schmitz-Esser S."/>
        </authorList>
    </citation>
    <scope>NUCLEOTIDE SEQUENCE [LARGE SCALE GENOMIC DNA]</scope>
    <source>
        <strain evidence="10 20">L261</strain>
    </source>
</reference>
<dbReference type="Proteomes" id="UP000283000">
    <property type="component" value="Chromosome"/>
</dbReference>
<keyword evidence="18" id="KW-1185">Reference proteome</keyword>
<reference evidence="11 12" key="1">
    <citation type="journal article" date="2017" name="Elife">
        <title>Extensive horizontal gene transfer in cheese-associated bacteria.</title>
        <authorList>
            <person name="Bonham K.S."/>
            <person name="Wolfe B.E."/>
            <person name="Dutton R.J."/>
        </authorList>
    </citation>
    <scope>NUCLEOTIDE SEQUENCE [LARGE SCALE GENOMIC DNA]</scope>
    <source>
        <strain evidence="6 13">738_8</strain>
        <strain evidence="5 12">900_6</strain>
        <strain evidence="4 11">947_7</strain>
        <strain evidence="3 15">962_8</strain>
        <strain evidence="2 14">JB5</strain>
    </source>
</reference>
<evidence type="ECO:0000313" key="2">
    <source>
        <dbReference type="EMBL" id="PCC18891.1"/>
    </source>
</evidence>
<evidence type="ECO:0000313" key="4">
    <source>
        <dbReference type="EMBL" id="PCC46564.1"/>
    </source>
</evidence>
<evidence type="ECO:0000313" key="15">
    <source>
        <dbReference type="Proteomes" id="UP000218620"/>
    </source>
</evidence>
<dbReference type="NCBIfam" id="TIGR04088">
    <property type="entry name" value="cognate_SipW"/>
    <property type="match status" value="1"/>
</dbReference>
<sequence>MTQSTTRSRKFKAILAGGIVLGVGAAVTLAAWTDNEWAEGTFGAGSFNVQGSTTGAEDSFTDHESSDGAASLNFDLAGGDNMSPGDTVAAPFVLRLDGETSYDASVVLENATGGGDNPTALTYEIVSVANAGACSADATGTSIVPADTALGSTARAEGFDLIAGADATAGAPITLCFKVTADDSLTQGQNTNAQWQFTATSAE</sequence>
<dbReference type="InterPro" id="IPR023833">
    <property type="entry name" value="Signal_pept_SipW-depend-type"/>
</dbReference>
<dbReference type="Proteomes" id="UP000217720">
    <property type="component" value="Unassembled WGS sequence"/>
</dbReference>
<dbReference type="Proteomes" id="UP000217564">
    <property type="component" value="Unassembled WGS sequence"/>
</dbReference>
<dbReference type="EMBL" id="NRGP01000014">
    <property type="protein sequence ID" value="PCC46564.1"/>
    <property type="molecule type" value="Genomic_DNA"/>
</dbReference>
<evidence type="ECO:0000313" key="18">
    <source>
        <dbReference type="Proteomes" id="UP000234525"/>
    </source>
</evidence>
<dbReference type="Proteomes" id="UP000218620">
    <property type="component" value="Unassembled WGS sequence"/>
</dbReference>
<protein>
    <submittedName>
        <fullName evidence="7">SipW-cognate class signal peptide</fullName>
    </submittedName>
</protein>
<evidence type="ECO:0000313" key="5">
    <source>
        <dbReference type="EMBL" id="PCC50744.1"/>
    </source>
</evidence>
<evidence type="ECO:0000313" key="12">
    <source>
        <dbReference type="Proteomes" id="UP000217720"/>
    </source>
</evidence>
<dbReference type="EMBL" id="FXZI01000007">
    <property type="protein sequence ID" value="SMX92193.1"/>
    <property type="molecule type" value="Genomic_DNA"/>
</dbReference>
<evidence type="ECO:0000313" key="1">
    <source>
        <dbReference type="EMBL" id="AZT92393.1"/>
    </source>
</evidence>
<organism evidence="4 11">
    <name type="scientific">Brevibacterium aurantiacum</name>
    <dbReference type="NCBI Taxonomy" id="273384"/>
    <lineage>
        <taxon>Bacteria</taxon>
        <taxon>Bacillati</taxon>
        <taxon>Actinomycetota</taxon>
        <taxon>Actinomycetes</taxon>
        <taxon>Micrococcales</taxon>
        <taxon>Brevibacteriaceae</taxon>
        <taxon>Brevibacterium</taxon>
    </lineage>
</organism>
<reference evidence="16 18" key="3">
    <citation type="submission" date="2017-03" db="EMBL/GenBank/DDBJ databases">
        <authorList>
            <person name="Monnet C."/>
        </authorList>
    </citation>
    <scope>NUCLEOTIDE SEQUENCE [LARGE SCALE GENOMIC DNA]</scope>
    <source>
        <strain evidence="18">ATCC 9175</strain>
        <strain evidence="16">CNRZ 920</strain>
    </source>
</reference>